<dbReference type="AlphaFoldDB" id="A0A7I8VNJ5"/>
<name>A0A7I8VNJ5_9ANNE</name>
<evidence type="ECO:0000256" key="9">
    <source>
        <dbReference type="ARBA" id="ARBA00023163"/>
    </source>
</evidence>
<dbReference type="GO" id="GO:0048699">
    <property type="term" value="P:generation of neurons"/>
    <property type="evidence" value="ECO:0007669"/>
    <property type="project" value="UniProtKB-ARBA"/>
</dbReference>
<comment type="similarity">
    <text evidence="11">Belongs to the sal C2H2-type zinc-finger protein family.</text>
</comment>
<dbReference type="GO" id="GO:0009791">
    <property type="term" value="P:post-embryonic development"/>
    <property type="evidence" value="ECO:0007669"/>
    <property type="project" value="UniProtKB-ARBA"/>
</dbReference>
<keyword evidence="2" id="KW-0597">Phosphoprotein</keyword>
<keyword evidence="16" id="KW-1185">Reference proteome</keyword>
<reference evidence="15 16" key="1">
    <citation type="submission" date="2020-08" db="EMBL/GenBank/DDBJ databases">
        <authorList>
            <person name="Hejnol A."/>
        </authorList>
    </citation>
    <scope>NUCLEOTIDE SEQUENCE [LARGE SCALE GENOMIC DNA]</scope>
</reference>
<dbReference type="GO" id="GO:0035107">
    <property type="term" value="P:appendage morphogenesis"/>
    <property type="evidence" value="ECO:0007669"/>
    <property type="project" value="UniProtKB-ARBA"/>
</dbReference>
<feature type="region of interest" description="Disordered" evidence="13">
    <location>
        <begin position="1"/>
        <end position="26"/>
    </location>
</feature>
<dbReference type="EMBL" id="CAJFCJ010000007">
    <property type="protein sequence ID" value="CAD5117037.1"/>
    <property type="molecule type" value="Genomic_DNA"/>
</dbReference>
<dbReference type="PANTHER" id="PTHR23233:SF84">
    <property type="entry name" value="FI23031P1"/>
    <property type="match status" value="1"/>
</dbReference>
<dbReference type="GO" id="GO:0001708">
    <property type="term" value="P:cell fate specification"/>
    <property type="evidence" value="ECO:0007669"/>
    <property type="project" value="UniProtKB-ARBA"/>
</dbReference>
<comment type="subcellular location">
    <subcellularLocation>
        <location evidence="1">Nucleus</location>
    </subcellularLocation>
</comment>
<evidence type="ECO:0000313" key="16">
    <source>
        <dbReference type="Proteomes" id="UP000549394"/>
    </source>
</evidence>
<feature type="region of interest" description="Disordered" evidence="13">
    <location>
        <begin position="87"/>
        <end position="107"/>
    </location>
</feature>
<dbReference type="GO" id="GO:0005634">
    <property type="term" value="C:nucleus"/>
    <property type="evidence" value="ECO:0007669"/>
    <property type="project" value="UniProtKB-SubCell"/>
</dbReference>
<keyword evidence="6" id="KW-0862">Zinc</keyword>
<evidence type="ECO:0000256" key="4">
    <source>
        <dbReference type="ARBA" id="ARBA00022737"/>
    </source>
</evidence>
<feature type="domain" description="C2H2-type" evidence="14">
    <location>
        <begin position="697"/>
        <end position="719"/>
    </location>
</feature>
<dbReference type="OrthoDB" id="9998363at2759"/>
<feature type="domain" description="C2H2-type" evidence="14">
    <location>
        <begin position="555"/>
        <end position="577"/>
    </location>
</feature>
<dbReference type="Pfam" id="PF00096">
    <property type="entry name" value="zf-C2H2"/>
    <property type="match status" value="5"/>
</dbReference>
<dbReference type="PANTHER" id="PTHR23233">
    <property type="entry name" value="SAL-LIKE PROTEIN"/>
    <property type="match status" value="1"/>
</dbReference>
<evidence type="ECO:0000256" key="7">
    <source>
        <dbReference type="ARBA" id="ARBA00023015"/>
    </source>
</evidence>
<dbReference type="PROSITE" id="PS50157">
    <property type="entry name" value="ZINC_FINGER_C2H2_2"/>
    <property type="match status" value="8"/>
</dbReference>
<dbReference type="FunFam" id="3.30.160.60:FF:000025">
    <property type="entry name" value="Spalt-like transcription factor 1"/>
    <property type="match status" value="1"/>
</dbReference>
<feature type="region of interest" description="Disordered" evidence="13">
    <location>
        <begin position="247"/>
        <end position="270"/>
    </location>
</feature>
<dbReference type="GO" id="GO:0008270">
    <property type="term" value="F:zinc ion binding"/>
    <property type="evidence" value="ECO:0007669"/>
    <property type="project" value="UniProtKB-KW"/>
</dbReference>
<evidence type="ECO:0000256" key="13">
    <source>
        <dbReference type="SAM" id="MobiDB-lite"/>
    </source>
</evidence>
<feature type="domain" description="C2H2-type" evidence="14">
    <location>
        <begin position="302"/>
        <end position="329"/>
    </location>
</feature>
<dbReference type="PROSITE" id="PS00028">
    <property type="entry name" value="ZINC_FINGER_C2H2_1"/>
    <property type="match status" value="9"/>
</dbReference>
<dbReference type="SUPFAM" id="SSF57667">
    <property type="entry name" value="beta-beta-alpha zinc fingers"/>
    <property type="match status" value="5"/>
</dbReference>
<protein>
    <submittedName>
        <fullName evidence="15">DgyrCDS5865</fullName>
    </submittedName>
</protein>
<evidence type="ECO:0000256" key="1">
    <source>
        <dbReference type="ARBA" id="ARBA00004123"/>
    </source>
</evidence>
<dbReference type="GO" id="GO:0048646">
    <property type="term" value="P:anatomical structure formation involved in morphogenesis"/>
    <property type="evidence" value="ECO:0007669"/>
    <property type="project" value="UniProtKB-ARBA"/>
</dbReference>
<evidence type="ECO:0000256" key="5">
    <source>
        <dbReference type="ARBA" id="ARBA00022771"/>
    </source>
</evidence>
<proteinExistence type="inferred from homology"/>
<feature type="region of interest" description="Disordered" evidence="13">
    <location>
        <begin position="388"/>
        <end position="461"/>
    </location>
</feature>
<dbReference type="InterPro" id="IPR022755">
    <property type="entry name" value="Znf_C2H2_jaz"/>
</dbReference>
<dbReference type="FunFam" id="3.30.160.60:FF:000708">
    <property type="entry name" value="Sal-like protein 1"/>
    <property type="match status" value="1"/>
</dbReference>
<gene>
    <name evidence="15" type="ORF">DGYR_LOCUS5607</name>
</gene>
<feature type="domain" description="C2H2-type" evidence="14">
    <location>
        <begin position="163"/>
        <end position="190"/>
    </location>
</feature>
<evidence type="ECO:0000256" key="10">
    <source>
        <dbReference type="ARBA" id="ARBA00023242"/>
    </source>
</evidence>
<dbReference type="GO" id="GO:0000981">
    <property type="term" value="F:DNA-binding transcription factor activity, RNA polymerase II-specific"/>
    <property type="evidence" value="ECO:0007669"/>
    <property type="project" value="TreeGrafter"/>
</dbReference>
<sequence length="912" mass="99646">MSRRKQRYPRHLEEFDGSAAVGADNSNRLEVNEDLEELEEEEEYLFAERNSSFTNGVDESGQVRVCTRCRSGFEDLNVYIEHKRTCPKDDEEEDADDLDEDDEESEENFQTVQSFLFSLQQQQIVQLQMLQQLQAHINGDSPSSLEENKLTENAITVDSVRPFKCNVCGSRFATRAHLKVHFQRHRDKYPHIKMNPYPVAEHSTDSFTGPPPLLRDVDLTASNGGANSPKAGEHLCEQALSVHPLPASLPFDSASTKNGGGSSTSKDDEDSLEQFMEIDKSSETSKLEELVKNIDKKSDDPNQCAICERVLSCKSALQMHYRTHTGERPYRCKICGRRFTTKGNLKTHMGVHRGKPLVAPIHSCPVCHKQFNNSIVLQQHVKTHQLLQIYPPTPPPPLPFMPPALPLSNVRTGENGELDLSKPPADVDTPPHHPSNNEESDDDMAGTISEPEDDFSVNNDKNDAASYSLQALEESVKSIDASNSFSSQRPLEELASLANREDRGPSGDLLGGLAYLGPRPGSGRTNTTCNICYKTFACKSALDIHYRSHTKERPFQCDVCERSFTTKGNMKQHMLTHKIRDMPPNSNASDASSSSSPTPVTSSVSSGIAPSSSAATSSSPVVTTAAAQVSVSNSSPSPAVVGVSPNNSSQTKKESSDSSPFVKKPNLKHVCTICQKPFSSGSALQIHYRTHTGDKPFKCEVCSKAFTTKGNLKVHMGTHMYAGGPSRRGRRMTLDPISSQAGGVDIRPPTLPPPHPPFLAHHPGVLPFFNGFLPPTSMPPTSLIQQTTKMSPAVNNNNSISTNNNNNGGDLKREPGGELDLSIRKSPPSREKTPTSAASPTSSPPASVSHSVPLPSHLPPPVLFPGFQAAPWMWTPRCHLCNKTCASVNELEVHIRGHITPSAGSELKPVMT</sequence>
<evidence type="ECO:0000256" key="2">
    <source>
        <dbReference type="ARBA" id="ARBA00022553"/>
    </source>
</evidence>
<comment type="caution">
    <text evidence="15">The sequence shown here is derived from an EMBL/GenBank/DDBJ whole genome shotgun (WGS) entry which is preliminary data.</text>
</comment>
<evidence type="ECO:0000256" key="12">
    <source>
        <dbReference type="PROSITE-ProRule" id="PRU00042"/>
    </source>
</evidence>
<feature type="domain" description="C2H2-type" evidence="14">
    <location>
        <begin position="362"/>
        <end position="384"/>
    </location>
</feature>
<dbReference type="FunFam" id="3.30.160.60:FF:002381">
    <property type="entry name" value="Putative spalt protein"/>
    <property type="match status" value="1"/>
</dbReference>
<feature type="compositionally biased region" description="Acidic residues" evidence="13">
    <location>
        <begin position="89"/>
        <end position="107"/>
    </location>
</feature>
<accession>A0A7I8VNJ5</accession>
<keyword evidence="10" id="KW-0539">Nucleus</keyword>
<feature type="compositionally biased region" description="Low complexity" evidence="13">
    <location>
        <begin position="795"/>
        <end position="807"/>
    </location>
</feature>
<feature type="domain" description="C2H2-type" evidence="14">
    <location>
        <begin position="669"/>
        <end position="696"/>
    </location>
</feature>
<keyword evidence="4" id="KW-0677">Repeat</keyword>
<dbReference type="InterPro" id="IPR036236">
    <property type="entry name" value="Znf_C2H2_sf"/>
</dbReference>
<keyword evidence="9" id="KW-0804">Transcription</keyword>
<evidence type="ECO:0000256" key="8">
    <source>
        <dbReference type="ARBA" id="ARBA00023125"/>
    </source>
</evidence>
<feature type="domain" description="C2H2-type" evidence="14">
    <location>
        <begin position="330"/>
        <end position="357"/>
    </location>
</feature>
<feature type="region of interest" description="Disordered" evidence="13">
    <location>
        <begin position="792"/>
        <end position="852"/>
    </location>
</feature>
<feature type="compositionally biased region" description="Acidic residues" evidence="13">
    <location>
        <begin position="438"/>
        <end position="455"/>
    </location>
</feature>
<dbReference type="FunFam" id="3.30.160.60:FF:000130">
    <property type="entry name" value="Spalt-like transcription factor 4"/>
    <property type="match status" value="1"/>
</dbReference>
<dbReference type="FunFam" id="3.30.160.60:FF:000215">
    <property type="entry name" value="Spalt-like transcription factor 3"/>
    <property type="match status" value="1"/>
</dbReference>
<keyword evidence="7" id="KW-0805">Transcription regulation</keyword>
<feature type="compositionally biased region" description="Low complexity" evidence="13">
    <location>
        <begin position="583"/>
        <end position="650"/>
    </location>
</feature>
<evidence type="ECO:0000256" key="3">
    <source>
        <dbReference type="ARBA" id="ARBA00022723"/>
    </source>
</evidence>
<evidence type="ECO:0000259" key="14">
    <source>
        <dbReference type="PROSITE" id="PS50157"/>
    </source>
</evidence>
<feature type="compositionally biased region" description="Pro residues" evidence="13">
    <location>
        <begin position="391"/>
        <end position="405"/>
    </location>
</feature>
<dbReference type="Pfam" id="PF12171">
    <property type="entry name" value="zf-C2H2_jaz"/>
    <property type="match status" value="1"/>
</dbReference>
<dbReference type="FunFam" id="3.30.160.60:FF:000341">
    <property type="entry name" value="Spalt-like transcription factor 1"/>
    <property type="match status" value="1"/>
</dbReference>
<dbReference type="Gene3D" id="3.30.160.60">
    <property type="entry name" value="Classic Zinc Finger"/>
    <property type="match status" value="7"/>
</dbReference>
<feature type="compositionally biased region" description="Low complexity" evidence="13">
    <location>
        <begin position="834"/>
        <end position="852"/>
    </location>
</feature>
<dbReference type="Pfam" id="PF12874">
    <property type="entry name" value="zf-met"/>
    <property type="match status" value="2"/>
</dbReference>
<evidence type="ECO:0000256" key="11">
    <source>
        <dbReference type="ARBA" id="ARBA00038474"/>
    </source>
</evidence>
<feature type="region of interest" description="Disordered" evidence="13">
    <location>
        <begin position="580"/>
        <end position="662"/>
    </location>
</feature>
<organism evidence="15 16">
    <name type="scientific">Dimorphilus gyrociliatus</name>
    <dbReference type="NCBI Taxonomy" id="2664684"/>
    <lineage>
        <taxon>Eukaryota</taxon>
        <taxon>Metazoa</taxon>
        <taxon>Spiralia</taxon>
        <taxon>Lophotrochozoa</taxon>
        <taxon>Annelida</taxon>
        <taxon>Polychaeta</taxon>
        <taxon>Polychaeta incertae sedis</taxon>
        <taxon>Dinophilidae</taxon>
        <taxon>Dimorphilus</taxon>
    </lineage>
</organism>
<keyword evidence="3" id="KW-0479">Metal-binding</keyword>
<dbReference type="GO" id="GO:0061061">
    <property type="term" value="P:muscle structure development"/>
    <property type="evidence" value="ECO:0007669"/>
    <property type="project" value="UniProtKB-ARBA"/>
</dbReference>
<feature type="domain" description="C2H2-type" evidence="14">
    <location>
        <begin position="527"/>
        <end position="554"/>
    </location>
</feature>
<dbReference type="Proteomes" id="UP000549394">
    <property type="component" value="Unassembled WGS sequence"/>
</dbReference>
<dbReference type="GO" id="GO:0048513">
    <property type="term" value="P:animal organ development"/>
    <property type="evidence" value="ECO:0007669"/>
    <property type="project" value="UniProtKB-ARBA"/>
</dbReference>
<keyword evidence="8" id="KW-0238">DNA-binding</keyword>
<dbReference type="GO" id="GO:0000978">
    <property type="term" value="F:RNA polymerase II cis-regulatory region sequence-specific DNA binding"/>
    <property type="evidence" value="ECO:0007669"/>
    <property type="project" value="TreeGrafter"/>
</dbReference>
<dbReference type="InterPro" id="IPR013087">
    <property type="entry name" value="Znf_C2H2_type"/>
</dbReference>
<evidence type="ECO:0000256" key="6">
    <source>
        <dbReference type="ARBA" id="ARBA00022833"/>
    </source>
</evidence>
<evidence type="ECO:0000313" key="15">
    <source>
        <dbReference type="EMBL" id="CAD5117037.1"/>
    </source>
</evidence>
<dbReference type="SMART" id="SM00355">
    <property type="entry name" value="ZnF_C2H2"/>
    <property type="match status" value="9"/>
</dbReference>
<keyword evidence="5 12" id="KW-0863">Zinc-finger</keyword>
<dbReference type="InterPro" id="IPR051565">
    <property type="entry name" value="Sal_C2H2-zinc-finger"/>
</dbReference>